<dbReference type="Pfam" id="PF07992">
    <property type="entry name" value="Pyr_redox_2"/>
    <property type="match status" value="1"/>
</dbReference>
<dbReference type="RefSeq" id="WP_163043534.1">
    <property type="nucleotide sequence ID" value="NZ_JAAAMJ010000004.1"/>
</dbReference>
<proteinExistence type="predicted"/>
<dbReference type="InterPro" id="IPR023753">
    <property type="entry name" value="FAD/NAD-binding_dom"/>
</dbReference>
<evidence type="ECO:0000256" key="1">
    <source>
        <dbReference type="ARBA" id="ARBA00023002"/>
    </source>
</evidence>
<dbReference type="Gene3D" id="3.50.50.60">
    <property type="entry name" value="FAD/NAD(P)-binding domain"/>
    <property type="match status" value="1"/>
</dbReference>
<protein>
    <submittedName>
        <fullName evidence="3">FAD-dependent oxidoreductase</fullName>
    </submittedName>
</protein>
<dbReference type="GO" id="GO:0050660">
    <property type="term" value="F:flavin adenine dinucleotide binding"/>
    <property type="evidence" value="ECO:0007669"/>
    <property type="project" value="TreeGrafter"/>
</dbReference>
<dbReference type="PANTHER" id="PTHR43539">
    <property type="entry name" value="FLAVIN-BINDING MONOOXYGENASE-LIKE PROTEIN (AFU_ORTHOLOGUE AFUA_4G09220)"/>
    <property type="match status" value="1"/>
</dbReference>
<dbReference type="PANTHER" id="PTHR43539:SF78">
    <property type="entry name" value="FLAVIN-CONTAINING MONOOXYGENASE"/>
    <property type="match status" value="1"/>
</dbReference>
<feature type="domain" description="FAD/NAD(P)-binding" evidence="2">
    <location>
        <begin position="8"/>
        <end position="213"/>
    </location>
</feature>
<dbReference type="InterPro" id="IPR036188">
    <property type="entry name" value="FAD/NAD-bd_sf"/>
</dbReference>
<gene>
    <name evidence="3" type="ORF">GTW51_08790</name>
</gene>
<keyword evidence="1" id="KW-0560">Oxidoreductase</keyword>
<name>A0A6L9MGL8_9HYPH</name>
<dbReference type="AlphaFoldDB" id="A0A6L9MGL8"/>
<dbReference type="Proteomes" id="UP000476332">
    <property type="component" value="Unassembled WGS sequence"/>
</dbReference>
<dbReference type="EMBL" id="JAAAMJ010000004">
    <property type="protein sequence ID" value="NDV86798.1"/>
    <property type="molecule type" value="Genomic_DNA"/>
</dbReference>
<sequence length="429" mass="46693">MTRLSTTDVAIIGAGPYGLSLAAHLQKRKVEYRLFGETMGVWKNNMPAGMLLKSYPWASSIPGPDAQFSLRSFCAERGYPYHDELIPLPLDRFIEYGEAFQERFVAGSCERGTLTSLEPGPDGFRARFADGETVDARRVVIAVGLSPFGHLPEDVGRLPSQLRSHSSDYGSLEHLDGKETVVVGSGASATDLAALLHERGIPTTLVSRQSRLRFASRPRPRTMVERLTAPTSGIGQGWSLAICARYPQLIHLLSEDARTGLAYGKALGPFGSASAKERMAGVPLRLGQTICSADVRGDRVEMLLADAAGQRQVLQADHIVFATGYRIDVSRLGFLSPAILNDLRLTGGAPRLTRDYETSVPGLHFVGPAAAPSFGPVCRFVYGSRYPARHLAHYLATDRKRVPRLRLPVPAKANATPEFVVERESEVLS</sequence>
<reference evidence="3 4" key="1">
    <citation type="submission" date="2020-01" db="EMBL/GenBank/DDBJ databases">
        <title>Genomes of bacteria type strains.</title>
        <authorList>
            <person name="Chen J."/>
            <person name="Zhu S."/>
            <person name="Chen J."/>
        </authorList>
    </citation>
    <scope>NUCLEOTIDE SEQUENCE [LARGE SCALE GENOMIC DNA]</scope>
    <source>
        <strain evidence="3 4">KCTC 52919</strain>
    </source>
</reference>
<evidence type="ECO:0000313" key="3">
    <source>
        <dbReference type="EMBL" id="NDV86798.1"/>
    </source>
</evidence>
<organism evidence="3 4">
    <name type="scientific">Aurantimonas aggregata</name>
    <dbReference type="NCBI Taxonomy" id="2047720"/>
    <lineage>
        <taxon>Bacteria</taxon>
        <taxon>Pseudomonadati</taxon>
        <taxon>Pseudomonadota</taxon>
        <taxon>Alphaproteobacteria</taxon>
        <taxon>Hyphomicrobiales</taxon>
        <taxon>Aurantimonadaceae</taxon>
        <taxon>Aurantimonas</taxon>
    </lineage>
</organism>
<comment type="caution">
    <text evidence="3">The sequence shown here is derived from an EMBL/GenBank/DDBJ whole genome shotgun (WGS) entry which is preliminary data.</text>
</comment>
<accession>A0A6L9MGL8</accession>
<dbReference type="SUPFAM" id="SSF51905">
    <property type="entry name" value="FAD/NAD(P)-binding domain"/>
    <property type="match status" value="1"/>
</dbReference>
<dbReference type="PRINTS" id="PR00368">
    <property type="entry name" value="FADPNR"/>
</dbReference>
<keyword evidence="4" id="KW-1185">Reference proteome</keyword>
<dbReference type="InterPro" id="IPR050982">
    <property type="entry name" value="Auxin_biosynth/cation_transpt"/>
</dbReference>
<dbReference type="GO" id="GO:0004497">
    <property type="term" value="F:monooxygenase activity"/>
    <property type="evidence" value="ECO:0007669"/>
    <property type="project" value="TreeGrafter"/>
</dbReference>
<dbReference type="PRINTS" id="PR00411">
    <property type="entry name" value="PNDRDTASEI"/>
</dbReference>
<evidence type="ECO:0000313" key="4">
    <source>
        <dbReference type="Proteomes" id="UP000476332"/>
    </source>
</evidence>
<evidence type="ECO:0000259" key="2">
    <source>
        <dbReference type="Pfam" id="PF07992"/>
    </source>
</evidence>